<feature type="region of interest" description="Disordered" evidence="1">
    <location>
        <begin position="1"/>
        <end position="20"/>
    </location>
</feature>
<dbReference type="KEGG" id="mpro:BJP34_01675"/>
<evidence type="ECO:0000313" key="3">
    <source>
        <dbReference type="Proteomes" id="UP000177870"/>
    </source>
</evidence>
<organism evidence="2 3">
    <name type="scientific">Moorena producens PAL-8-15-08-1</name>
    <dbReference type="NCBI Taxonomy" id="1458985"/>
    <lineage>
        <taxon>Bacteria</taxon>
        <taxon>Bacillati</taxon>
        <taxon>Cyanobacteriota</taxon>
        <taxon>Cyanophyceae</taxon>
        <taxon>Coleofasciculales</taxon>
        <taxon>Coleofasciculaceae</taxon>
        <taxon>Moorena</taxon>
    </lineage>
</organism>
<evidence type="ECO:0000256" key="1">
    <source>
        <dbReference type="SAM" id="MobiDB-lite"/>
    </source>
</evidence>
<proteinExistence type="predicted"/>
<accession>A0A1D8TL37</accession>
<evidence type="ECO:0000313" key="2">
    <source>
        <dbReference type="EMBL" id="AOW98323.1"/>
    </source>
</evidence>
<feature type="compositionally biased region" description="Basic and acidic residues" evidence="1">
    <location>
        <begin position="9"/>
        <end position="19"/>
    </location>
</feature>
<name>A0A1D8TL37_9CYAN</name>
<gene>
    <name evidence="2" type="ORF">BJP34_01675</name>
</gene>
<dbReference type="Proteomes" id="UP000177870">
    <property type="component" value="Chromosome"/>
</dbReference>
<dbReference type="AlphaFoldDB" id="A0A1D8TL37"/>
<dbReference type="EMBL" id="CP017599">
    <property type="protein sequence ID" value="AOW98323.1"/>
    <property type="molecule type" value="Genomic_DNA"/>
</dbReference>
<protein>
    <submittedName>
        <fullName evidence="2">Uncharacterized protein</fullName>
    </submittedName>
</protein>
<reference evidence="3" key="1">
    <citation type="submission" date="2016-10" db="EMBL/GenBank/DDBJ databases">
        <title>Comparative genomics uncovers the prolific and rare metabolic potential of the cyanobacterial genus Moorea.</title>
        <authorList>
            <person name="Leao T."/>
            <person name="Castelao G."/>
            <person name="Korobeynikov A."/>
            <person name="Monroe E.A."/>
            <person name="Podell S."/>
            <person name="Glukhov E."/>
            <person name="Allen E."/>
            <person name="Gerwick W.H."/>
            <person name="Gerwick L."/>
        </authorList>
    </citation>
    <scope>NUCLEOTIDE SEQUENCE [LARGE SCALE GENOMIC DNA]</scope>
    <source>
        <strain evidence="3">PAL-8-15-08-1</strain>
    </source>
</reference>
<sequence>MQRGLGGFPHERLHQEVKKNPQLTKVNRGCQSGCIYHFTFPRLVIAIRKNLGKVAPKCWN</sequence>